<reference evidence="1 2" key="1">
    <citation type="submission" date="2015-01" db="EMBL/GenBank/DDBJ databases">
        <title>Genome Sequencing of Rickettsiales.</title>
        <authorList>
            <person name="Daugherty S.C."/>
            <person name="Su Q."/>
            <person name="Abolude K."/>
            <person name="Beier-Sexton M."/>
            <person name="Carlyon J.A."/>
            <person name="Carter R."/>
            <person name="Day N.P."/>
            <person name="Dumler S.J."/>
            <person name="Dyachenko V."/>
            <person name="Godinez A."/>
            <person name="Kurtti T.J."/>
            <person name="Lichay M."/>
            <person name="Mullins K.E."/>
            <person name="Ott S."/>
            <person name="Pappas-Brown V."/>
            <person name="Paris D.H."/>
            <person name="Patel P."/>
            <person name="Richards A.L."/>
            <person name="Sadzewicz L."/>
            <person name="Sears K."/>
            <person name="Seidman D."/>
            <person name="Sengamalay N."/>
            <person name="Stenos J."/>
            <person name="Tallon L.J."/>
            <person name="Vincent G."/>
            <person name="Fraser C.M."/>
            <person name="Munderloh U."/>
            <person name="Dunning-Hotopp J.C."/>
        </authorList>
    </citation>
    <scope>NUCLEOTIDE SEQUENCE [LARGE SCALE GENOMIC DNA]</scope>
    <source>
        <strain evidence="1 2">NCH-1</strain>
    </source>
</reference>
<dbReference type="AlphaFoldDB" id="A0A0F3N568"/>
<proteinExistence type="predicted"/>
<dbReference type="Proteomes" id="UP000033754">
    <property type="component" value="Unassembled WGS sequence"/>
</dbReference>
<accession>A0A0F3N568</accession>
<evidence type="ECO:0000313" key="2">
    <source>
        <dbReference type="Proteomes" id="UP000033754"/>
    </source>
</evidence>
<evidence type="ECO:0000313" key="1">
    <source>
        <dbReference type="EMBL" id="KJV62827.1"/>
    </source>
</evidence>
<organism evidence="1 2">
    <name type="scientific">Anaplasma phagocytophilum str. NCH-1</name>
    <dbReference type="NCBI Taxonomy" id="1359161"/>
    <lineage>
        <taxon>Bacteria</taxon>
        <taxon>Pseudomonadati</taxon>
        <taxon>Pseudomonadota</taxon>
        <taxon>Alphaproteobacteria</taxon>
        <taxon>Rickettsiales</taxon>
        <taxon>Anaplasmataceae</taxon>
        <taxon>Anaplasma</taxon>
        <taxon>phagocytophilum group</taxon>
    </lineage>
</organism>
<dbReference type="GeneID" id="92748441"/>
<comment type="caution">
    <text evidence="1">The sequence shown here is derived from an EMBL/GenBank/DDBJ whole genome shotgun (WGS) entry which is preliminary data.</text>
</comment>
<sequence>MHVLRDAGNYTLRELEIESHSEDVIPILNYKDISSYGITSERDADS</sequence>
<dbReference type="PATRIC" id="fig|1359161.3.peg.1624"/>
<dbReference type="EMBL" id="LANT01000009">
    <property type="protein sequence ID" value="KJV62827.1"/>
    <property type="molecule type" value="Genomic_DNA"/>
</dbReference>
<protein>
    <submittedName>
        <fullName evidence="1">Uncharacterized protein</fullName>
    </submittedName>
</protein>
<gene>
    <name evidence="1" type="ORF">EPHNCH_1430</name>
</gene>
<name>A0A0F3N568_ANAPH</name>
<dbReference type="RefSeq" id="WP_155237148.1">
    <property type="nucleotide sequence ID" value="NZ_LANT01000009.1"/>
</dbReference>